<dbReference type="GO" id="GO:0005737">
    <property type="term" value="C:cytoplasm"/>
    <property type="evidence" value="ECO:0007669"/>
    <property type="project" value="UniProtKB-ARBA"/>
</dbReference>
<dbReference type="InterPro" id="IPR039907">
    <property type="entry name" value="NOB1"/>
</dbReference>
<evidence type="ECO:0000313" key="12">
    <source>
        <dbReference type="EMBL" id="KAK3374143.1"/>
    </source>
</evidence>
<proteinExistence type="inferred from homology"/>
<dbReference type="GO" id="GO:0004521">
    <property type="term" value="F:RNA endonuclease activity"/>
    <property type="evidence" value="ECO:0007669"/>
    <property type="project" value="UniProtKB-UniRule"/>
</dbReference>
<evidence type="ECO:0000256" key="4">
    <source>
        <dbReference type="ARBA" id="ARBA00022801"/>
    </source>
</evidence>
<dbReference type="CDD" id="cd09876">
    <property type="entry name" value="PIN_Nob1-like"/>
    <property type="match status" value="1"/>
</dbReference>
<dbReference type="Proteomes" id="UP001287356">
    <property type="component" value="Unassembled WGS sequence"/>
</dbReference>
<feature type="binding site" evidence="8">
    <location>
        <position position="335"/>
    </location>
    <ligand>
        <name>Zn(2+)</name>
        <dbReference type="ChEBI" id="CHEBI:29105"/>
    </ligand>
</feature>
<dbReference type="GO" id="GO:0016787">
    <property type="term" value="F:hydrolase activity"/>
    <property type="evidence" value="ECO:0007669"/>
    <property type="project" value="UniProtKB-KW"/>
</dbReference>
<feature type="compositionally biased region" description="Acidic residues" evidence="9">
    <location>
        <begin position="249"/>
        <end position="266"/>
    </location>
</feature>
<dbReference type="InterPro" id="IPR017117">
    <property type="entry name" value="Nob1_euk"/>
</dbReference>
<evidence type="ECO:0000259" key="10">
    <source>
        <dbReference type="Pfam" id="PF08772"/>
    </source>
</evidence>
<dbReference type="EMBL" id="JAULSN010000004">
    <property type="protein sequence ID" value="KAK3374143.1"/>
    <property type="molecule type" value="Genomic_DNA"/>
</dbReference>
<keyword evidence="13" id="KW-1185">Reference proteome</keyword>
<protein>
    <recommendedName>
        <fullName evidence="7">20S-pre-rRNA D-site endonuclease NOB1</fullName>
    </recommendedName>
</protein>
<evidence type="ECO:0000256" key="2">
    <source>
        <dbReference type="ARBA" id="ARBA00022722"/>
    </source>
</evidence>
<dbReference type="PANTHER" id="PTHR12814:SF2">
    <property type="entry name" value="RNA-BINDING PROTEIN NOB1"/>
    <property type="match status" value="1"/>
</dbReference>
<feature type="compositionally biased region" description="Acidic residues" evidence="9">
    <location>
        <begin position="183"/>
        <end position="196"/>
    </location>
</feature>
<dbReference type="InterPro" id="IPR014881">
    <property type="entry name" value="NOB1_Zn-bd"/>
</dbReference>
<evidence type="ECO:0000256" key="3">
    <source>
        <dbReference type="ARBA" id="ARBA00022723"/>
    </source>
</evidence>
<comment type="similarity">
    <text evidence="1 7">Belongs to the NOB1 family.</text>
</comment>
<evidence type="ECO:0000256" key="9">
    <source>
        <dbReference type="SAM" id="MobiDB-lite"/>
    </source>
</evidence>
<gene>
    <name evidence="12" type="ORF">B0T24DRAFT_704286</name>
</gene>
<dbReference type="SUPFAM" id="SSF144206">
    <property type="entry name" value="NOB1 zinc finger-like"/>
    <property type="match status" value="1"/>
</dbReference>
<evidence type="ECO:0000256" key="5">
    <source>
        <dbReference type="ARBA" id="ARBA00022833"/>
    </source>
</evidence>
<keyword evidence="3 7" id="KW-0479">Metal-binding</keyword>
<keyword evidence="6 7" id="KW-0539">Nucleus</keyword>
<dbReference type="InterPro" id="IPR036283">
    <property type="entry name" value="NOB1_Zf-like_sf"/>
</dbReference>
<evidence type="ECO:0000256" key="6">
    <source>
        <dbReference type="ARBA" id="ARBA00023242"/>
    </source>
</evidence>
<evidence type="ECO:0000256" key="7">
    <source>
        <dbReference type="PIRNR" id="PIRNR037125"/>
    </source>
</evidence>
<feature type="binding site" evidence="8">
    <location>
        <position position="353"/>
    </location>
    <ligand>
        <name>Zn(2+)</name>
        <dbReference type="ChEBI" id="CHEBI:29105"/>
    </ligand>
</feature>
<dbReference type="Gene3D" id="3.40.50.1010">
    <property type="entry name" value="5'-nuclease"/>
    <property type="match status" value="1"/>
</dbReference>
<reference evidence="12" key="2">
    <citation type="submission" date="2023-06" db="EMBL/GenBank/DDBJ databases">
        <authorList>
            <consortium name="Lawrence Berkeley National Laboratory"/>
            <person name="Haridas S."/>
            <person name="Hensen N."/>
            <person name="Bonometti L."/>
            <person name="Westerberg I."/>
            <person name="Brannstrom I.O."/>
            <person name="Guillou S."/>
            <person name="Cros-Aarteil S."/>
            <person name="Calhoun S."/>
            <person name="Kuo A."/>
            <person name="Mondo S."/>
            <person name="Pangilinan J."/>
            <person name="Riley R."/>
            <person name="Labutti K."/>
            <person name="Andreopoulos B."/>
            <person name="Lipzen A."/>
            <person name="Chen C."/>
            <person name="Yanf M."/>
            <person name="Daum C."/>
            <person name="Ng V."/>
            <person name="Clum A."/>
            <person name="Steindorff A."/>
            <person name="Ohm R."/>
            <person name="Martin F."/>
            <person name="Silar P."/>
            <person name="Natvig D."/>
            <person name="Lalanne C."/>
            <person name="Gautier V."/>
            <person name="Ament-Velasquez S.L."/>
            <person name="Kruys A."/>
            <person name="Hutchinson M.I."/>
            <person name="Powell A.J."/>
            <person name="Barry K."/>
            <person name="Miller A.N."/>
            <person name="Grigoriev I.V."/>
            <person name="Debuchy R."/>
            <person name="Gladieux P."/>
            <person name="Thoren M.H."/>
            <person name="Johannesson H."/>
        </authorList>
    </citation>
    <scope>NUCLEOTIDE SEQUENCE</scope>
    <source>
        <strain evidence="12">CBS 958.72</strain>
    </source>
</reference>
<dbReference type="FunFam" id="3.40.50.1010:FF:000020">
    <property type="entry name" value="20S-pre-rRNA D-site endonuclease NOB1"/>
    <property type="match status" value="1"/>
</dbReference>
<feature type="domain" description="Ribonuclease PIN" evidence="11">
    <location>
        <begin position="52"/>
        <end position="143"/>
    </location>
</feature>
<dbReference type="Gene3D" id="6.20.210.10">
    <property type="entry name" value="Nin one binding (NOB1), Zn-ribbon-like"/>
    <property type="match status" value="1"/>
</dbReference>
<feature type="binding site" evidence="8">
    <location>
        <position position="350"/>
    </location>
    <ligand>
        <name>Zn(2+)</name>
        <dbReference type="ChEBI" id="CHEBI:29105"/>
    </ligand>
</feature>
<dbReference type="GO" id="GO:0005730">
    <property type="term" value="C:nucleolus"/>
    <property type="evidence" value="ECO:0007669"/>
    <property type="project" value="UniProtKB-SubCell"/>
</dbReference>
<dbReference type="GO" id="GO:0030490">
    <property type="term" value="P:maturation of SSU-rRNA"/>
    <property type="evidence" value="ECO:0007669"/>
    <property type="project" value="TreeGrafter"/>
</dbReference>
<dbReference type="GO" id="GO:0030688">
    <property type="term" value="C:preribosome, small subunit precursor"/>
    <property type="evidence" value="ECO:0007669"/>
    <property type="project" value="TreeGrafter"/>
</dbReference>
<dbReference type="AlphaFoldDB" id="A0AAE0N8P1"/>
<evidence type="ECO:0000313" key="13">
    <source>
        <dbReference type="Proteomes" id="UP001287356"/>
    </source>
</evidence>
<sequence>MEQPATEPATEPVAQVVEVINPAPTTALGDPTHSTTSPIPAPATPAKAVHCLVLDANAIIKNDPTVSTLIAQADELYTIPAVVAEIRDEATRSRFEITLRPFIKIRTPRPESVQFVTGFARRTGDLQVLSAPDLHLLALTYDLELEKNGGDWRLRREPNQKTINGKPPGAVEATQEGQSTTAEEVDLATEQSETDAEVAKEADSMNDTVVEPKEEASEALVQATTNELEEQLEDLDLGGQVSKDAAVDAPEEAEGSESESEEDDGAGEWITPSNIKKHQARENTHKAPQPIQRTLKAALITADMAMRNVALRINLNLLDTGFSRITYLKTWVLRCHGCWKVCKDMSKQFCPSCGQPTLTRVSCSTDASGSFKLHLKKNFQYNNRGNVYSIPKPTHGSASGKLANVKGGGKQGWGSQLILAEDQKEYSKILEEDRRTRYRDLMDEDYLPSILTGSRNSGHGRPKVGAPRNVNAKKRV</sequence>
<name>A0AAE0N8P1_9PEZI</name>
<accession>A0AAE0N8P1</accession>
<dbReference type="Pfam" id="PF17146">
    <property type="entry name" value="PIN_6"/>
    <property type="match status" value="1"/>
</dbReference>
<comment type="subcellular location">
    <subcellularLocation>
        <location evidence="7">Nucleus</location>
        <location evidence="7">Nucleolus</location>
    </subcellularLocation>
</comment>
<dbReference type="PANTHER" id="PTHR12814">
    <property type="entry name" value="RNA-BINDING PROTEIN NOB1"/>
    <property type="match status" value="1"/>
</dbReference>
<feature type="binding site" evidence="8">
    <location>
        <position position="338"/>
    </location>
    <ligand>
        <name>Zn(2+)</name>
        <dbReference type="ChEBI" id="CHEBI:29105"/>
    </ligand>
</feature>
<reference evidence="12" key="1">
    <citation type="journal article" date="2023" name="Mol. Phylogenet. Evol.">
        <title>Genome-scale phylogeny and comparative genomics of the fungal order Sordariales.</title>
        <authorList>
            <person name="Hensen N."/>
            <person name="Bonometti L."/>
            <person name="Westerberg I."/>
            <person name="Brannstrom I.O."/>
            <person name="Guillou S."/>
            <person name="Cros-Aarteil S."/>
            <person name="Calhoun S."/>
            <person name="Haridas S."/>
            <person name="Kuo A."/>
            <person name="Mondo S."/>
            <person name="Pangilinan J."/>
            <person name="Riley R."/>
            <person name="LaButti K."/>
            <person name="Andreopoulos B."/>
            <person name="Lipzen A."/>
            <person name="Chen C."/>
            <person name="Yan M."/>
            <person name="Daum C."/>
            <person name="Ng V."/>
            <person name="Clum A."/>
            <person name="Steindorff A."/>
            <person name="Ohm R.A."/>
            <person name="Martin F."/>
            <person name="Silar P."/>
            <person name="Natvig D.O."/>
            <person name="Lalanne C."/>
            <person name="Gautier V."/>
            <person name="Ament-Velasquez S.L."/>
            <person name="Kruys A."/>
            <person name="Hutchinson M.I."/>
            <person name="Powell A.J."/>
            <person name="Barry K."/>
            <person name="Miller A.N."/>
            <person name="Grigoriev I.V."/>
            <person name="Debuchy R."/>
            <person name="Gladieux P."/>
            <person name="Hiltunen Thoren M."/>
            <person name="Johannesson H."/>
        </authorList>
    </citation>
    <scope>NUCLEOTIDE SEQUENCE</scope>
    <source>
        <strain evidence="12">CBS 958.72</strain>
    </source>
</reference>
<feature type="domain" description="Nin one binding (NOB1) Zn-ribbon-like" evidence="10">
    <location>
        <begin position="325"/>
        <end position="396"/>
    </location>
</feature>
<dbReference type="Pfam" id="PF08772">
    <property type="entry name" value="Zn_ribbon_NOB1"/>
    <property type="match status" value="1"/>
</dbReference>
<feature type="region of interest" description="Disordered" evidence="9">
    <location>
        <begin position="152"/>
        <end position="221"/>
    </location>
</feature>
<evidence type="ECO:0000256" key="1">
    <source>
        <dbReference type="ARBA" id="ARBA00005858"/>
    </source>
</evidence>
<organism evidence="12 13">
    <name type="scientific">Lasiosphaeria ovina</name>
    <dbReference type="NCBI Taxonomy" id="92902"/>
    <lineage>
        <taxon>Eukaryota</taxon>
        <taxon>Fungi</taxon>
        <taxon>Dikarya</taxon>
        <taxon>Ascomycota</taxon>
        <taxon>Pezizomycotina</taxon>
        <taxon>Sordariomycetes</taxon>
        <taxon>Sordariomycetidae</taxon>
        <taxon>Sordariales</taxon>
        <taxon>Lasiosphaeriaceae</taxon>
        <taxon>Lasiosphaeria</taxon>
    </lineage>
</organism>
<dbReference type="GO" id="GO:0046872">
    <property type="term" value="F:metal ion binding"/>
    <property type="evidence" value="ECO:0007669"/>
    <property type="project" value="UniProtKB-UniRule"/>
</dbReference>
<dbReference type="InterPro" id="IPR033411">
    <property type="entry name" value="Ribonuclease_PIN"/>
</dbReference>
<keyword evidence="4" id="KW-0378">Hydrolase</keyword>
<keyword evidence="2" id="KW-0540">Nuclease</keyword>
<evidence type="ECO:0000256" key="8">
    <source>
        <dbReference type="PIRSR" id="PIRSR037125-1"/>
    </source>
</evidence>
<keyword evidence="5 7" id="KW-0862">Zinc</keyword>
<comment type="function">
    <text evidence="7">Required for the synthesis of 40S ribosome subunits. Has a role in processing 20S pre-rRNA into the mature 18S rRNA, where it is required for cleavage at the 3' end of the mature 18S rRNA (D-site). Accompanies the 20S pre-rRNA from the nucleus to the cytoplasm.</text>
</comment>
<feature type="region of interest" description="Disordered" evidence="9">
    <location>
        <begin position="450"/>
        <end position="476"/>
    </location>
</feature>
<evidence type="ECO:0000259" key="11">
    <source>
        <dbReference type="Pfam" id="PF17146"/>
    </source>
</evidence>
<comment type="caution">
    <text evidence="12">The sequence shown here is derived from an EMBL/GenBank/DDBJ whole genome shotgun (WGS) entry which is preliminary data.</text>
</comment>
<dbReference type="PIRSF" id="PIRSF037125">
    <property type="entry name" value="D-site_20S_pre-rRNA_nuclease"/>
    <property type="match status" value="1"/>
</dbReference>
<feature type="region of interest" description="Disordered" evidence="9">
    <location>
        <begin position="245"/>
        <end position="289"/>
    </location>
</feature>